<dbReference type="Proteomes" id="UP000076623">
    <property type="component" value="Chromosome"/>
</dbReference>
<organism evidence="1 2">
    <name type="scientific">Fictibacillus phosphorivorans</name>
    <dbReference type="NCBI Taxonomy" id="1221500"/>
    <lineage>
        <taxon>Bacteria</taxon>
        <taxon>Bacillati</taxon>
        <taxon>Bacillota</taxon>
        <taxon>Bacilli</taxon>
        <taxon>Bacillales</taxon>
        <taxon>Fictibacillaceae</taxon>
        <taxon>Fictibacillus</taxon>
    </lineage>
</organism>
<gene>
    <name evidence="1" type="ORF">ABE65_011250</name>
</gene>
<dbReference type="SUPFAM" id="SSF159275">
    <property type="entry name" value="PA1994-like"/>
    <property type="match status" value="1"/>
</dbReference>
<sequence>MSKQVLFWEKQETSGSEYLELSYVDKTIRAESTVLFLEEGVPQKVTYSVKFDSNWVVKDLYIMNHTLNKTLSLSSKEDGCWFDNNGLEIHSLRGAIDIDISCTPFTNSLPINRLTWTADKPTVFQMVYVSANDLSFKKVKQMYTLIHDEENRTFHYKSGSFESPIIVDKDGFVIEYPKLFKRSY</sequence>
<protein>
    <recommendedName>
        <fullName evidence="3">Glycolipid-binding domain-containing protein</fullName>
    </recommendedName>
</protein>
<reference evidence="1 2" key="1">
    <citation type="submission" date="2016-04" db="EMBL/GenBank/DDBJ databases">
        <title>Complete genome sequence of Fictibacillus phosphorivorans G25-29, a strain toxic to nematodes.</title>
        <authorList>
            <person name="Zheng Z."/>
        </authorList>
    </citation>
    <scope>NUCLEOTIDE SEQUENCE [LARGE SCALE GENOMIC DNA]</scope>
    <source>
        <strain evidence="1 2">G25-29</strain>
    </source>
</reference>
<dbReference type="Pfam" id="PF06475">
    <property type="entry name" value="Glycolipid_bind"/>
    <property type="match status" value="1"/>
</dbReference>
<evidence type="ECO:0008006" key="3">
    <source>
        <dbReference type="Google" id="ProtNLM"/>
    </source>
</evidence>
<name>A0A160IM09_9BACL</name>
<dbReference type="EMBL" id="CP015378">
    <property type="protein sequence ID" value="ANC77348.1"/>
    <property type="molecule type" value="Genomic_DNA"/>
</dbReference>
<dbReference type="AlphaFoldDB" id="A0A160IM09"/>
<dbReference type="RefSeq" id="WP_066394835.1">
    <property type="nucleotide sequence ID" value="NZ_CP015378.1"/>
</dbReference>
<proteinExistence type="predicted"/>
<evidence type="ECO:0000313" key="2">
    <source>
        <dbReference type="Proteomes" id="UP000076623"/>
    </source>
</evidence>
<dbReference type="InterPro" id="IPR009467">
    <property type="entry name" value="Glycolipid-bd_prot_put"/>
</dbReference>
<keyword evidence="2" id="KW-1185">Reference proteome</keyword>
<evidence type="ECO:0000313" key="1">
    <source>
        <dbReference type="EMBL" id="ANC77348.1"/>
    </source>
</evidence>
<dbReference type="STRING" id="1221500.ABE65_011250"/>
<dbReference type="KEGG" id="fpn:ABE65_011250"/>
<accession>A0A160IM09</accession>